<dbReference type="EMBL" id="UFQT01001975">
    <property type="protein sequence ID" value="SSX32272.1"/>
    <property type="molecule type" value="Genomic_DNA"/>
</dbReference>
<evidence type="ECO:0000256" key="8">
    <source>
        <dbReference type="ARBA" id="ARBA00045608"/>
    </source>
</evidence>
<keyword evidence="7 9" id="KW-0472">Membrane</keyword>
<proteinExistence type="inferred from homology"/>
<dbReference type="GO" id="GO:0006465">
    <property type="term" value="P:signal peptide processing"/>
    <property type="evidence" value="ECO:0007669"/>
    <property type="project" value="UniProtKB-UniRule"/>
</dbReference>
<feature type="transmembrane region" description="Helical" evidence="9">
    <location>
        <begin position="85"/>
        <end position="103"/>
    </location>
</feature>
<dbReference type="GO" id="GO:0008233">
    <property type="term" value="F:peptidase activity"/>
    <property type="evidence" value="ECO:0007669"/>
    <property type="project" value="UniProtKB-UniRule"/>
</dbReference>
<dbReference type="PANTHER" id="PTHR13085:SF0">
    <property type="entry name" value="SIGNAL PEPTIDASE COMPLEX SUBUNIT 2"/>
    <property type="match status" value="1"/>
</dbReference>
<sequence>MAGDKAKKNEKQEEEEIIKINKWDGAAAKHAVDDTVKNALLKKPNCKENFNIVDGRLFICALAVGVALIALAYDYKYAFPQSREVLIICVCSYFVLMGVLTLYTTFIEKGIFAVATQDDGTTRRIWQASSDMKKYDDKYILTLSVKDSKGIREATITKSVANFIDTNGVVLEDIIQNELNRLYNSISVEKKDK</sequence>
<dbReference type="EMBL" id="UFQS01001975">
    <property type="protein sequence ID" value="SSX12830.1"/>
    <property type="molecule type" value="Genomic_DNA"/>
</dbReference>
<protein>
    <recommendedName>
        <fullName evidence="3 9">Signal peptidase complex subunit 2</fullName>
    </recommendedName>
</protein>
<keyword evidence="4 9" id="KW-0812">Transmembrane</keyword>
<dbReference type="OMA" id="INKWDGT"/>
<dbReference type="GO" id="GO:0005787">
    <property type="term" value="C:signal peptidase complex"/>
    <property type="evidence" value="ECO:0007669"/>
    <property type="project" value="UniProtKB-UniRule"/>
</dbReference>
<evidence type="ECO:0000313" key="10">
    <source>
        <dbReference type="EMBL" id="SSX12830.1"/>
    </source>
</evidence>
<reference evidence="11" key="2">
    <citation type="submission" date="2018-07" db="EMBL/GenBank/DDBJ databases">
        <authorList>
            <person name="Quirk P.G."/>
            <person name="Krulwich T.A."/>
        </authorList>
    </citation>
    <scope>NUCLEOTIDE SEQUENCE</scope>
</reference>
<dbReference type="VEuPathDB" id="VectorBase:CSON004768"/>
<keyword evidence="5 9" id="KW-0256">Endoplasmic reticulum</keyword>
<comment type="similarity">
    <text evidence="2 9">Belongs to the SPCS2 family.</text>
</comment>
<comment type="function">
    <text evidence="8 9">Component of the signal peptidase complex (SPC) which catalyzes the cleavage of N-terminal signal sequences from nascent proteins as they are translocated into the lumen of the endoplasmic reticulum. Enhances the enzymatic activity of SPC and facilitates the interactions between different components of the translocation site.</text>
</comment>
<evidence type="ECO:0000256" key="2">
    <source>
        <dbReference type="ARBA" id="ARBA00007324"/>
    </source>
</evidence>
<gene>
    <name evidence="11" type="primary">CSON004768</name>
</gene>
<comment type="subcellular location">
    <subcellularLocation>
        <location evidence="1 9">Endoplasmic reticulum membrane</location>
        <topology evidence="1 9">Multi-pass membrane protein</topology>
    </subcellularLocation>
</comment>
<name>A0A336MPF4_CULSO</name>
<dbReference type="PANTHER" id="PTHR13085">
    <property type="entry name" value="MICROSOMAL SIGNAL PEPTIDASE 25 KDA SUBUNIT"/>
    <property type="match status" value="1"/>
</dbReference>
<evidence type="ECO:0000256" key="5">
    <source>
        <dbReference type="ARBA" id="ARBA00022824"/>
    </source>
</evidence>
<evidence type="ECO:0000256" key="1">
    <source>
        <dbReference type="ARBA" id="ARBA00004477"/>
    </source>
</evidence>
<reference evidence="10" key="1">
    <citation type="submission" date="2018-04" db="EMBL/GenBank/DDBJ databases">
        <authorList>
            <person name="Go L.Y."/>
            <person name="Mitchell J.A."/>
        </authorList>
    </citation>
    <scope>NUCLEOTIDE SEQUENCE</scope>
    <source>
        <tissue evidence="10">Whole organism</tissue>
    </source>
</reference>
<accession>A0A336MPF4</accession>
<dbReference type="InterPro" id="IPR009582">
    <property type="entry name" value="Spc2/SPCS2"/>
</dbReference>
<evidence type="ECO:0000256" key="7">
    <source>
        <dbReference type="ARBA" id="ARBA00023136"/>
    </source>
</evidence>
<evidence type="ECO:0000256" key="3">
    <source>
        <dbReference type="ARBA" id="ARBA00017057"/>
    </source>
</evidence>
<evidence type="ECO:0000256" key="6">
    <source>
        <dbReference type="ARBA" id="ARBA00022989"/>
    </source>
</evidence>
<dbReference type="AlphaFoldDB" id="A0A336MPF4"/>
<evidence type="ECO:0000256" key="9">
    <source>
        <dbReference type="RuleBase" id="RU368033"/>
    </source>
</evidence>
<organism evidence="11">
    <name type="scientific">Culicoides sonorensis</name>
    <name type="common">Biting midge</name>
    <dbReference type="NCBI Taxonomy" id="179676"/>
    <lineage>
        <taxon>Eukaryota</taxon>
        <taxon>Metazoa</taxon>
        <taxon>Ecdysozoa</taxon>
        <taxon>Arthropoda</taxon>
        <taxon>Hexapoda</taxon>
        <taxon>Insecta</taxon>
        <taxon>Pterygota</taxon>
        <taxon>Neoptera</taxon>
        <taxon>Endopterygota</taxon>
        <taxon>Diptera</taxon>
        <taxon>Nematocera</taxon>
        <taxon>Chironomoidea</taxon>
        <taxon>Ceratopogonidae</taxon>
        <taxon>Ceratopogoninae</taxon>
        <taxon>Culicoides</taxon>
        <taxon>Monoculicoides</taxon>
    </lineage>
</organism>
<evidence type="ECO:0000313" key="11">
    <source>
        <dbReference type="EMBL" id="SSX32272.1"/>
    </source>
</evidence>
<evidence type="ECO:0000256" key="4">
    <source>
        <dbReference type="ARBA" id="ARBA00022692"/>
    </source>
</evidence>
<feature type="transmembrane region" description="Helical" evidence="9">
    <location>
        <begin position="57"/>
        <end position="73"/>
    </location>
</feature>
<dbReference type="GO" id="GO:0045047">
    <property type="term" value="P:protein targeting to ER"/>
    <property type="evidence" value="ECO:0007669"/>
    <property type="project" value="TreeGrafter"/>
</dbReference>
<keyword evidence="6 9" id="KW-1133">Transmembrane helix</keyword>
<dbReference type="Pfam" id="PF06703">
    <property type="entry name" value="SPC25"/>
    <property type="match status" value="1"/>
</dbReference>